<dbReference type="SUPFAM" id="SSF51735">
    <property type="entry name" value="NAD(P)-binding Rossmann-fold domains"/>
    <property type="match status" value="1"/>
</dbReference>
<comment type="caution">
    <text evidence="7">The sequence shown here is derived from an EMBL/GenBank/DDBJ whole genome shotgun (WGS) entry which is preliminary data.</text>
</comment>
<organism evidence="7 8">
    <name type="scientific">Candidatus Roizmanbacteria bacterium RIFCSPLOWO2_01_FULL_44_13</name>
    <dbReference type="NCBI Taxonomy" id="1802069"/>
    <lineage>
        <taxon>Bacteria</taxon>
        <taxon>Candidatus Roizmaniibacteriota</taxon>
    </lineage>
</organism>
<name>A0A1F7JA90_9BACT</name>
<evidence type="ECO:0000259" key="5">
    <source>
        <dbReference type="Pfam" id="PF00389"/>
    </source>
</evidence>
<dbReference type="Gene3D" id="3.40.50.720">
    <property type="entry name" value="NAD(P)-binding Rossmann-like Domain"/>
    <property type="match status" value="2"/>
</dbReference>
<dbReference type="InterPro" id="IPR006140">
    <property type="entry name" value="D-isomer_DH_NAD-bd"/>
</dbReference>
<keyword evidence="2 4" id="KW-0560">Oxidoreductase</keyword>
<dbReference type="InterPro" id="IPR036291">
    <property type="entry name" value="NAD(P)-bd_dom_sf"/>
</dbReference>
<comment type="similarity">
    <text evidence="1 4">Belongs to the D-isomer specific 2-hydroxyacid dehydrogenase family.</text>
</comment>
<dbReference type="Pfam" id="PF00389">
    <property type="entry name" value="2-Hacid_dh"/>
    <property type="match status" value="1"/>
</dbReference>
<dbReference type="InterPro" id="IPR050418">
    <property type="entry name" value="D-iso_2-hydroxyacid_DH_PdxB"/>
</dbReference>
<dbReference type="PROSITE" id="PS00065">
    <property type="entry name" value="D_2_HYDROXYACID_DH_1"/>
    <property type="match status" value="1"/>
</dbReference>
<dbReference type="InterPro" id="IPR029752">
    <property type="entry name" value="D-isomer_DH_CS1"/>
</dbReference>
<dbReference type="AlphaFoldDB" id="A0A1F7JA90"/>
<protein>
    <recommendedName>
        <fullName evidence="9">D-isomer specific 2-hydroxyacid dehydrogenase NAD-binding domain-containing protein</fullName>
    </recommendedName>
</protein>
<reference evidence="7 8" key="1">
    <citation type="journal article" date="2016" name="Nat. Commun.">
        <title>Thousands of microbial genomes shed light on interconnected biogeochemical processes in an aquifer system.</title>
        <authorList>
            <person name="Anantharaman K."/>
            <person name="Brown C.T."/>
            <person name="Hug L.A."/>
            <person name="Sharon I."/>
            <person name="Castelle C.J."/>
            <person name="Probst A.J."/>
            <person name="Thomas B.C."/>
            <person name="Singh A."/>
            <person name="Wilkins M.J."/>
            <person name="Karaoz U."/>
            <person name="Brodie E.L."/>
            <person name="Williams K.H."/>
            <person name="Hubbard S.S."/>
            <person name="Banfield J.F."/>
        </authorList>
    </citation>
    <scope>NUCLEOTIDE SEQUENCE [LARGE SCALE GENOMIC DNA]</scope>
</reference>
<dbReference type="InterPro" id="IPR006139">
    <property type="entry name" value="D-isomer_2_OHA_DH_cat_dom"/>
</dbReference>
<evidence type="ECO:0000259" key="6">
    <source>
        <dbReference type="Pfam" id="PF02826"/>
    </source>
</evidence>
<dbReference type="STRING" id="1802069.A2970_01785"/>
<evidence type="ECO:0000313" key="7">
    <source>
        <dbReference type="EMBL" id="OGK52507.1"/>
    </source>
</evidence>
<evidence type="ECO:0008006" key="9">
    <source>
        <dbReference type="Google" id="ProtNLM"/>
    </source>
</evidence>
<sequence length="309" mass="34993">MNIYIIFPKRFFTEEQLGKFTEHNLKFIEGKNIDLEKIKELFQEEKYILAVDPTYLKDSWGAFPVERVKRMKGLKALCLTTTSYSWVDGKALSEIGITVTNTPGKSTEAVAEFNIYMMFSLLRKTPLIVKNNWAMDYDNFTNEEAKGLKAGIIGLGKIGTRVAELCRGLGMEVYYWNRSNRNIPFKSISLEELFSKADVIFNTIATAPELKGFLNKNLISRLNNKAVIVSTSDTHVFDVDLIFKQVEKNKLGGFAFESEKTKTTDFKGNVAVFPEQAYYTLGTLRNTARIVTETIISILQGSPINVVNK</sequence>
<feature type="domain" description="D-isomer specific 2-hydroxyacid dehydrogenase NAD-binding" evidence="6">
    <location>
        <begin position="117"/>
        <end position="256"/>
    </location>
</feature>
<evidence type="ECO:0000256" key="4">
    <source>
        <dbReference type="RuleBase" id="RU003719"/>
    </source>
</evidence>
<dbReference type="GO" id="GO:0051287">
    <property type="term" value="F:NAD binding"/>
    <property type="evidence" value="ECO:0007669"/>
    <property type="project" value="InterPro"/>
</dbReference>
<keyword evidence="3" id="KW-0520">NAD</keyword>
<dbReference type="Pfam" id="PF02826">
    <property type="entry name" value="2-Hacid_dh_C"/>
    <property type="match status" value="1"/>
</dbReference>
<evidence type="ECO:0000256" key="3">
    <source>
        <dbReference type="ARBA" id="ARBA00023027"/>
    </source>
</evidence>
<dbReference type="PANTHER" id="PTHR43761">
    <property type="entry name" value="D-ISOMER SPECIFIC 2-HYDROXYACID DEHYDROGENASE FAMILY PROTEIN (AFU_ORTHOLOGUE AFUA_1G13630)"/>
    <property type="match status" value="1"/>
</dbReference>
<evidence type="ECO:0000256" key="2">
    <source>
        <dbReference type="ARBA" id="ARBA00023002"/>
    </source>
</evidence>
<dbReference type="PANTHER" id="PTHR43761:SF1">
    <property type="entry name" value="D-ISOMER SPECIFIC 2-HYDROXYACID DEHYDROGENASE CATALYTIC DOMAIN-CONTAINING PROTEIN-RELATED"/>
    <property type="match status" value="1"/>
</dbReference>
<accession>A0A1F7JA90</accession>
<dbReference type="SUPFAM" id="SSF52283">
    <property type="entry name" value="Formate/glycerate dehydrogenase catalytic domain-like"/>
    <property type="match status" value="1"/>
</dbReference>
<dbReference type="EMBL" id="MGAT01000022">
    <property type="protein sequence ID" value="OGK52507.1"/>
    <property type="molecule type" value="Genomic_DNA"/>
</dbReference>
<dbReference type="Proteomes" id="UP000178857">
    <property type="component" value="Unassembled WGS sequence"/>
</dbReference>
<proteinExistence type="inferred from homology"/>
<gene>
    <name evidence="7" type="ORF">A2970_01785</name>
</gene>
<feature type="domain" description="D-isomer specific 2-hydroxyacid dehydrogenase catalytic" evidence="5">
    <location>
        <begin position="67"/>
        <end position="308"/>
    </location>
</feature>
<evidence type="ECO:0000256" key="1">
    <source>
        <dbReference type="ARBA" id="ARBA00005854"/>
    </source>
</evidence>
<dbReference type="GO" id="GO:0016616">
    <property type="term" value="F:oxidoreductase activity, acting on the CH-OH group of donors, NAD or NADP as acceptor"/>
    <property type="evidence" value="ECO:0007669"/>
    <property type="project" value="InterPro"/>
</dbReference>
<evidence type="ECO:0000313" key="8">
    <source>
        <dbReference type="Proteomes" id="UP000178857"/>
    </source>
</evidence>